<dbReference type="RefSeq" id="XP_013958921.1">
    <property type="nucleotide sequence ID" value="XM_014103446.1"/>
</dbReference>
<organism evidence="2 3">
    <name type="scientific">Hypocrea virens (strain Gv29-8 / FGSC 10586)</name>
    <name type="common">Gliocladium virens</name>
    <name type="synonym">Trichoderma virens</name>
    <dbReference type="NCBI Taxonomy" id="413071"/>
    <lineage>
        <taxon>Eukaryota</taxon>
        <taxon>Fungi</taxon>
        <taxon>Dikarya</taxon>
        <taxon>Ascomycota</taxon>
        <taxon>Pezizomycotina</taxon>
        <taxon>Sordariomycetes</taxon>
        <taxon>Hypocreomycetidae</taxon>
        <taxon>Hypocreales</taxon>
        <taxon>Hypocreaceae</taxon>
        <taxon>Trichoderma</taxon>
    </lineage>
</organism>
<sequence length="674" mass="73261">MARKPASGQDTCAAPTASPSTICTATQPNPPMAESVVAVDGCVNEILMGDLRITRVHASISIFSSIALYEYSMLVESIVSTSLFAMLSATVSNKRMDPFELIYVVVDQRPRPAANARLLDVHTSKVPRLWWRDPYGADCDAIRLAISIRGIYFLGKYGVVASWHWPLARRMMGSIEDADNLQCAGAFRGPRELAWNQASQVISSAGRSASALKARRRRHARLASRLAANLLHRGGNPDVYEHGDRQGITPEGLPGWRRCLGRKHCDHDGFVSRDSHQKTHPARGHQAAADIEDLQHSKRGVRMRTISPVRRHPWRVQCARPTGIALPRGSSILGGLLINNSWSENAALLVVVQKRGEPRSSETSKGNRCMGMSKLGDVHSNPAIIYILIGQSAAKQEGKEELLQHSYEYYLCDTTLGWSAQSGTELAFPIEDPASGDQGPEGGHSEASIAHFPKFHKRPAAVQRTALRTTSTSPLVRTQLGVLHDSITSQADTASHGPSVGVVCVKTALPTGLGLWNVPTRMFVPQPAAGATDEGLSRIRMSRAIITNEYLSSTGTEYSTRDIDMTQPTTGPGIAVTPYCKMRSDDAESHCAEGSRATAHAPCAECVDQTRHEQEWRGLVQGANIFTPTTSAVLPLPLMTPYHLYEYCSCTASSDGAIQEFQIVLPAPSSKPQP</sequence>
<comment type="caution">
    <text evidence="2">The sequence shown here is derived from an EMBL/GenBank/DDBJ whole genome shotgun (WGS) entry which is preliminary data.</text>
</comment>
<reference evidence="2 3" key="1">
    <citation type="journal article" date="2011" name="Genome Biol.">
        <title>Comparative genome sequence analysis underscores mycoparasitism as the ancestral life style of Trichoderma.</title>
        <authorList>
            <person name="Kubicek C.P."/>
            <person name="Herrera-Estrella A."/>
            <person name="Seidl-Seiboth V."/>
            <person name="Martinez D.A."/>
            <person name="Druzhinina I.S."/>
            <person name="Thon M."/>
            <person name="Zeilinger S."/>
            <person name="Casas-Flores S."/>
            <person name="Horwitz B.A."/>
            <person name="Mukherjee P.K."/>
            <person name="Mukherjee M."/>
            <person name="Kredics L."/>
            <person name="Alcaraz L.D."/>
            <person name="Aerts A."/>
            <person name="Antal Z."/>
            <person name="Atanasova L."/>
            <person name="Cervantes-Badillo M.G."/>
            <person name="Challacombe J."/>
            <person name="Chertkov O."/>
            <person name="McCluskey K."/>
            <person name="Coulpier F."/>
            <person name="Deshpande N."/>
            <person name="von Doehren H."/>
            <person name="Ebbole D.J."/>
            <person name="Esquivel-Naranjo E.U."/>
            <person name="Fekete E."/>
            <person name="Flipphi M."/>
            <person name="Glaser F."/>
            <person name="Gomez-Rodriguez E.Y."/>
            <person name="Gruber S."/>
            <person name="Han C."/>
            <person name="Henrissat B."/>
            <person name="Hermosa R."/>
            <person name="Hernandez-Onate M."/>
            <person name="Karaffa L."/>
            <person name="Kosti I."/>
            <person name="Le Crom S."/>
            <person name="Lindquist E."/>
            <person name="Lucas S."/>
            <person name="Luebeck M."/>
            <person name="Luebeck P.S."/>
            <person name="Margeot A."/>
            <person name="Metz B."/>
            <person name="Misra M."/>
            <person name="Nevalainen H."/>
            <person name="Omann M."/>
            <person name="Packer N."/>
            <person name="Perrone G."/>
            <person name="Uresti-Rivera E.E."/>
            <person name="Salamov A."/>
            <person name="Schmoll M."/>
            <person name="Seiboth B."/>
            <person name="Shapiro H."/>
            <person name="Sukno S."/>
            <person name="Tamayo-Ramos J.A."/>
            <person name="Tisch D."/>
            <person name="Wiest A."/>
            <person name="Wilkinson H.H."/>
            <person name="Zhang M."/>
            <person name="Coutinho P.M."/>
            <person name="Kenerley C.M."/>
            <person name="Monte E."/>
            <person name="Baker S.E."/>
            <person name="Grigoriev I.V."/>
        </authorList>
    </citation>
    <scope>NUCLEOTIDE SEQUENCE [LARGE SCALE GENOMIC DNA]</scope>
    <source>
        <strain evidence="3">Gv29-8 / FGSC 10586</strain>
    </source>
</reference>
<gene>
    <name evidence="2" type="ORF">TRIVIDRAFT_61493</name>
</gene>
<dbReference type="GeneID" id="25796231"/>
<name>G9MKH0_HYPVG</name>
<protein>
    <submittedName>
        <fullName evidence="2">Uncharacterized protein</fullName>
    </submittedName>
</protein>
<dbReference type="InParanoid" id="G9MKH0"/>
<evidence type="ECO:0000313" key="3">
    <source>
        <dbReference type="Proteomes" id="UP000007115"/>
    </source>
</evidence>
<proteinExistence type="predicted"/>
<keyword evidence="3" id="KW-1185">Reference proteome</keyword>
<feature type="region of interest" description="Disordered" evidence="1">
    <location>
        <begin position="428"/>
        <end position="447"/>
    </location>
</feature>
<dbReference type="VEuPathDB" id="FungiDB:TRIVIDRAFT_61493"/>
<dbReference type="EMBL" id="ABDF02000004">
    <property type="protein sequence ID" value="EHK24718.1"/>
    <property type="molecule type" value="Genomic_DNA"/>
</dbReference>
<accession>G9MKH0</accession>
<dbReference type="AlphaFoldDB" id="G9MKH0"/>
<dbReference type="HOGENOM" id="CLU_407714_0_0_1"/>
<dbReference type="Proteomes" id="UP000007115">
    <property type="component" value="Unassembled WGS sequence"/>
</dbReference>
<evidence type="ECO:0000313" key="2">
    <source>
        <dbReference type="EMBL" id="EHK24718.1"/>
    </source>
</evidence>
<evidence type="ECO:0000256" key="1">
    <source>
        <dbReference type="SAM" id="MobiDB-lite"/>
    </source>
</evidence>